<dbReference type="Pfam" id="PF02984">
    <property type="entry name" value="Cyclin_C"/>
    <property type="match status" value="1"/>
</dbReference>
<dbReference type="InterPro" id="IPR004367">
    <property type="entry name" value="Cyclin_C-dom"/>
</dbReference>
<evidence type="ECO:0000256" key="6">
    <source>
        <dbReference type="SAM" id="MobiDB-lite"/>
    </source>
</evidence>
<dbReference type="GO" id="GO:0010332">
    <property type="term" value="P:response to gamma radiation"/>
    <property type="evidence" value="ECO:0007669"/>
    <property type="project" value="UniProtKB-ARBA"/>
</dbReference>
<sequence length="423" mass="47823">MAARAADENRRPAVGKPVPGVREMGNRRALTDIKNLIGAAPYPSAIAKKPMLQKSGKDEKRPALASRRPMTRKFAASLASKSKPERQETTIDEAIGVDNHEKEPMGDCTIAIDVEQYEPVPHIDTDMDEEEIQDNVDEDGSVMDIDSADVGNPLAATEYVEELYKFYRENEAKSCVSPDYMSSQQDINSKMRAILIDWLIEVHYKFELMHETLFLMVNIIDRFLEKQMVPRKKLQLVGVTAMLLACKYEEVSVPVVEDLVIISDRAYTNGQILEMEKLILNTLHFNMSVPTPYVFMKRFLKAADSDKQLELVSFFLLELCLVEHHMLKYRPSHLAAAAVYTAQCVINRFQHWTKVCESHSRYTGDQLMECSRMMVDFHQKAGAGKLTGVHRKYSTFRFGCVAKVEPALFLLESGGTLTPSSTT</sequence>
<keyword evidence="10" id="KW-1185">Reference proteome</keyword>
<dbReference type="CDD" id="cd20511">
    <property type="entry name" value="CYCLIN_AtCycB-like_rpt2"/>
    <property type="match status" value="1"/>
</dbReference>
<dbReference type="Gene3D" id="1.10.472.10">
    <property type="entry name" value="Cyclin-like"/>
    <property type="match status" value="2"/>
</dbReference>
<dbReference type="InterPro" id="IPR039361">
    <property type="entry name" value="Cyclin"/>
</dbReference>
<dbReference type="PIRSF" id="PIRSF001771">
    <property type="entry name" value="Cyclin_A_B_D_E"/>
    <property type="match status" value="1"/>
</dbReference>
<evidence type="ECO:0000256" key="2">
    <source>
        <dbReference type="ARBA" id="ARBA00022618"/>
    </source>
</evidence>
<keyword evidence="3 5" id="KW-0195">Cyclin</keyword>
<keyword evidence="4" id="KW-0131">Cell cycle</keyword>
<feature type="region of interest" description="Disordered" evidence="6">
    <location>
        <begin position="1"/>
        <end position="26"/>
    </location>
</feature>
<dbReference type="CDD" id="cd20567">
    <property type="entry name" value="CYCLIN_AtCycB-like_rpt1"/>
    <property type="match status" value="1"/>
</dbReference>
<evidence type="ECO:0000259" key="8">
    <source>
        <dbReference type="SMART" id="SM01332"/>
    </source>
</evidence>
<dbReference type="Pfam" id="PF00134">
    <property type="entry name" value="Cyclin_N"/>
    <property type="match status" value="1"/>
</dbReference>
<evidence type="ECO:0000313" key="9">
    <source>
        <dbReference type="EMBL" id="WVZ86746.1"/>
    </source>
</evidence>
<protein>
    <recommendedName>
        <fullName evidence="11">Cyclin N-terminal domain-containing protein</fullName>
    </recommendedName>
</protein>
<evidence type="ECO:0000256" key="1">
    <source>
        <dbReference type="ARBA" id="ARBA00006955"/>
    </source>
</evidence>
<dbReference type="InterPro" id="IPR036915">
    <property type="entry name" value="Cyclin-like_sf"/>
</dbReference>
<feature type="domain" description="Cyclin-like" evidence="7">
    <location>
        <begin position="197"/>
        <end position="281"/>
    </location>
</feature>
<feature type="region of interest" description="Disordered" evidence="6">
    <location>
        <begin position="48"/>
        <end position="69"/>
    </location>
</feature>
<feature type="domain" description="Cyclin C-terminal" evidence="8">
    <location>
        <begin position="290"/>
        <end position="407"/>
    </location>
</feature>
<dbReference type="InterPro" id="IPR006671">
    <property type="entry name" value="Cyclin_N"/>
</dbReference>
<reference evidence="9 10" key="1">
    <citation type="submission" date="2024-02" db="EMBL/GenBank/DDBJ databases">
        <title>High-quality chromosome-scale genome assembly of Pensacola bahiagrass (Paspalum notatum Flugge var. saurae).</title>
        <authorList>
            <person name="Vega J.M."/>
            <person name="Podio M."/>
            <person name="Orjuela J."/>
            <person name="Siena L.A."/>
            <person name="Pessino S.C."/>
            <person name="Combes M.C."/>
            <person name="Mariac C."/>
            <person name="Albertini E."/>
            <person name="Pupilli F."/>
            <person name="Ortiz J.P.A."/>
            <person name="Leblanc O."/>
        </authorList>
    </citation>
    <scope>NUCLEOTIDE SEQUENCE [LARGE SCALE GENOMIC DNA]</scope>
    <source>
        <strain evidence="9">R1</strain>
        <tissue evidence="9">Leaf</tissue>
    </source>
</reference>
<dbReference type="AlphaFoldDB" id="A0AAQ3U7B8"/>
<dbReference type="SUPFAM" id="SSF47954">
    <property type="entry name" value="Cyclin-like"/>
    <property type="match status" value="2"/>
</dbReference>
<organism evidence="9 10">
    <name type="scientific">Paspalum notatum var. saurae</name>
    <dbReference type="NCBI Taxonomy" id="547442"/>
    <lineage>
        <taxon>Eukaryota</taxon>
        <taxon>Viridiplantae</taxon>
        <taxon>Streptophyta</taxon>
        <taxon>Embryophyta</taxon>
        <taxon>Tracheophyta</taxon>
        <taxon>Spermatophyta</taxon>
        <taxon>Magnoliopsida</taxon>
        <taxon>Liliopsida</taxon>
        <taxon>Poales</taxon>
        <taxon>Poaceae</taxon>
        <taxon>PACMAD clade</taxon>
        <taxon>Panicoideae</taxon>
        <taxon>Andropogonodae</taxon>
        <taxon>Paspaleae</taxon>
        <taxon>Paspalinae</taxon>
        <taxon>Paspalum</taxon>
    </lineage>
</organism>
<evidence type="ECO:0000256" key="3">
    <source>
        <dbReference type="ARBA" id="ARBA00023127"/>
    </source>
</evidence>
<keyword evidence="2" id="KW-0132">Cell division</keyword>
<accession>A0AAQ3U7B8</accession>
<feature type="domain" description="Cyclin-like" evidence="7">
    <location>
        <begin position="294"/>
        <end position="376"/>
    </location>
</feature>
<dbReference type="InterPro" id="IPR046965">
    <property type="entry name" value="Cyclin_A/B-like"/>
</dbReference>
<dbReference type="PANTHER" id="PTHR10177">
    <property type="entry name" value="CYCLINS"/>
    <property type="match status" value="1"/>
</dbReference>
<evidence type="ECO:0000259" key="7">
    <source>
        <dbReference type="SMART" id="SM00385"/>
    </source>
</evidence>
<dbReference type="EMBL" id="CP144751">
    <property type="protein sequence ID" value="WVZ86746.1"/>
    <property type="molecule type" value="Genomic_DNA"/>
</dbReference>
<dbReference type="GO" id="GO:0044772">
    <property type="term" value="P:mitotic cell cycle phase transition"/>
    <property type="evidence" value="ECO:0007669"/>
    <property type="project" value="InterPro"/>
</dbReference>
<name>A0AAQ3U7B8_PASNO</name>
<evidence type="ECO:0000256" key="4">
    <source>
        <dbReference type="ARBA" id="ARBA00023306"/>
    </source>
</evidence>
<gene>
    <name evidence="9" type="ORF">U9M48_033482</name>
</gene>
<dbReference type="SMART" id="SM00385">
    <property type="entry name" value="CYCLIN"/>
    <property type="match status" value="2"/>
</dbReference>
<evidence type="ECO:0000256" key="5">
    <source>
        <dbReference type="RuleBase" id="RU000383"/>
    </source>
</evidence>
<dbReference type="InterPro" id="IPR013763">
    <property type="entry name" value="Cyclin-like_dom"/>
</dbReference>
<dbReference type="Proteomes" id="UP001341281">
    <property type="component" value="Chromosome 07"/>
</dbReference>
<proteinExistence type="inferred from homology"/>
<comment type="similarity">
    <text evidence="1">Belongs to the cyclin family. Cyclin AB subfamily.</text>
</comment>
<feature type="compositionally biased region" description="Basic and acidic residues" evidence="6">
    <location>
        <begin position="1"/>
        <end position="11"/>
    </location>
</feature>
<dbReference type="SMART" id="SM01332">
    <property type="entry name" value="Cyclin_C"/>
    <property type="match status" value="1"/>
</dbReference>
<evidence type="ECO:0000313" key="10">
    <source>
        <dbReference type="Proteomes" id="UP001341281"/>
    </source>
</evidence>
<evidence type="ECO:0008006" key="11">
    <source>
        <dbReference type="Google" id="ProtNLM"/>
    </source>
</evidence>
<dbReference type="GO" id="GO:0016538">
    <property type="term" value="F:cyclin-dependent protein serine/threonine kinase regulator activity"/>
    <property type="evidence" value="ECO:0007669"/>
    <property type="project" value="InterPro"/>
</dbReference>
<dbReference type="GO" id="GO:0051301">
    <property type="term" value="P:cell division"/>
    <property type="evidence" value="ECO:0007669"/>
    <property type="project" value="UniProtKB-KW"/>
</dbReference>
<dbReference type="FunFam" id="1.10.472.10:FF:000032">
    <property type="entry name" value="G2/mitotic-specific cyclin-1"/>
    <property type="match status" value="1"/>
</dbReference>